<dbReference type="EMBL" id="AYEV01000012">
    <property type="protein sequence ID" value="ESK56028.1"/>
    <property type="molecule type" value="Genomic_DNA"/>
</dbReference>
<gene>
    <name evidence="1" type="ORF">F990_01460</name>
</gene>
<evidence type="ECO:0008006" key="3">
    <source>
        <dbReference type="Google" id="ProtNLM"/>
    </source>
</evidence>
<dbReference type="PATRIC" id="fig|1120928.5.peg.1490"/>
<comment type="caution">
    <text evidence="1">The sequence shown here is derived from an EMBL/GenBank/DDBJ whole genome shotgun (WGS) entry which is preliminary data.</text>
</comment>
<dbReference type="RefSeq" id="WP_018679251.1">
    <property type="nucleotide sequence ID" value="NZ_AYEV01000012.1"/>
</dbReference>
<dbReference type="PROSITE" id="PS51257">
    <property type="entry name" value="PROKAR_LIPOPROTEIN"/>
    <property type="match status" value="1"/>
</dbReference>
<proteinExistence type="predicted"/>
<organism evidence="1 2">
    <name type="scientific">Acinetobacter tjernbergiae DSM 14971 = CIP 107465</name>
    <dbReference type="NCBI Taxonomy" id="1120928"/>
    <lineage>
        <taxon>Bacteria</taxon>
        <taxon>Pseudomonadati</taxon>
        <taxon>Pseudomonadota</taxon>
        <taxon>Gammaproteobacteria</taxon>
        <taxon>Moraxellales</taxon>
        <taxon>Moraxellaceae</taxon>
        <taxon>Acinetobacter</taxon>
    </lineage>
</organism>
<dbReference type="eggNOG" id="ENOG50348HN">
    <property type="taxonomic scope" value="Bacteria"/>
</dbReference>
<name>V2UMS7_9GAMM</name>
<dbReference type="OrthoDB" id="6716590at2"/>
<protein>
    <recommendedName>
        <fullName evidence="3">Lipoprotein</fullName>
    </recommendedName>
</protein>
<dbReference type="AlphaFoldDB" id="V2UMS7"/>
<evidence type="ECO:0000313" key="2">
    <source>
        <dbReference type="Proteomes" id="UP000017404"/>
    </source>
</evidence>
<dbReference type="Proteomes" id="UP000017404">
    <property type="component" value="Unassembled WGS sequence"/>
</dbReference>
<evidence type="ECO:0000313" key="1">
    <source>
        <dbReference type="EMBL" id="ESK56028.1"/>
    </source>
</evidence>
<reference evidence="1 2" key="1">
    <citation type="submission" date="2013-10" db="EMBL/GenBank/DDBJ databases">
        <title>The Genome Sequence of Acinetobacter tjernbergiae CIP107465.</title>
        <authorList>
            <consortium name="The Broad Institute Genomics Platform"/>
            <consortium name="The Broad Institute Genome Sequencing Center for Infectious Disease"/>
            <person name="Cerqueira G."/>
            <person name="Feldgarden M."/>
            <person name="Courvalin P."/>
            <person name="Grillot-Courvalin C."/>
            <person name="Clermont D."/>
            <person name="Rocha E."/>
            <person name="Yoon E.-J."/>
            <person name="Nemec A."/>
            <person name="Young S.K."/>
            <person name="Zeng Q."/>
            <person name="Gargeya S."/>
            <person name="Fitzgerald M."/>
            <person name="Abouelleil A."/>
            <person name="Alvarado L."/>
            <person name="Berlin A.M."/>
            <person name="Chapman S.B."/>
            <person name="Gainer-Dewar J."/>
            <person name="Goldberg J."/>
            <person name="Gnerre S."/>
            <person name="Griggs A."/>
            <person name="Gujja S."/>
            <person name="Hansen M."/>
            <person name="Howarth C."/>
            <person name="Imamovic A."/>
            <person name="Ireland A."/>
            <person name="Larimer J."/>
            <person name="McCowan C."/>
            <person name="Murphy C."/>
            <person name="Pearson M."/>
            <person name="Poon T.W."/>
            <person name="Priest M."/>
            <person name="Roberts A."/>
            <person name="Saif S."/>
            <person name="Shea T."/>
            <person name="Sykes S."/>
            <person name="Wortman J."/>
            <person name="Nusbaum C."/>
            <person name="Birren B."/>
        </authorList>
    </citation>
    <scope>NUCLEOTIDE SEQUENCE [LARGE SCALE GENOMIC DNA]</scope>
    <source>
        <strain evidence="1 2">CIP 107465</strain>
    </source>
</reference>
<keyword evidence="2" id="KW-1185">Reference proteome</keyword>
<sequence length="506" mass="56276">MPSLRSKQRLNQYICLGISTLLLGTVLVGCGSGESEARNDTTTPVSVPKPKNFNIKVPTEMRDVVIKIFDNFDNTLILEEKVSTTTNLSSLTLPRVLNTNHLYRIEISTTPNSLIYNFLNGQYQNVAITLHSLIDVDVSNLTQTIFINPNSEATYQRALVRSGQLPNETENAKNISSLHLKLATQDINAALLSAFHRLDLQNLEPSYQLNLLTKQDIELRPNTYLSSFFSFGYIQQWSNSYPVDTFAEFTKNLATDLKDGYLDAKKIRGDKTTLNTLLSPTPDNIDPAKNNAKDIGETQKATRTQFGTSLKQAVLQLATNSQQQSFNPEGYKLLQQYSYVGEEPFNNITLNVRTAGAGDYRRAVGFADTIATCNGSIYPCKQGITGVNIINPNLPSIDYLIGHYEDTVNNCQLNVRANGAIELIKNAQIFRSMLDADSTDNLLQVDKTNHEYLLNTSSTEPNNTSLQYTFIQVKIKANQVLSASAGLDNRKAPDQLQTTELQCSFN</sequence>
<accession>V2UMS7</accession>